<dbReference type="Pfam" id="PF13953">
    <property type="entry name" value="PapC_C"/>
    <property type="match status" value="1"/>
</dbReference>
<evidence type="ECO:0000256" key="3">
    <source>
        <dbReference type="ARBA" id="ARBA00022448"/>
    </source>
</evidence>
<dbReference type="InterPro" id="IPR000015">
    <property type="entry name" value="Fimb_usher"/>
</dbReference>
<dbReference type="InterPro" id="IPR037224">
    <property type="entry name" value="PapC_N_sf"/>
</dbReference>
<name>A0A9Q4XR84_9ENTR</name>
<comment type="subcellular location">
    <subcellularLocation>
        <location evidence="1 9">Cell outer membrane</location>
        <topology evidence="1 9">Multi-pass membrane protein</topology>
    </subcellularLocation>
</comment>
<gene>
    <name evidence="12" type="ORF">EHJ13_09415</name>
</gene>
<keyword evidence="6" id="KW-0732">Signal</keyword>
<evidence type="ECO:0000256" key="9">
    <source>
        <dbReference type="RuleBase" id="RU003884"/>
    </source>
</evidence>
<sequence>MKKYFFYRVRTLPLLKQSPFLLKPLVNLTITAISTLIAFNTAAKANDAVAGPQSVDFNQAFIHGKKFDISRYAEGNPVTPGVYKITLILNGQNRGQHDVRFEQYAAERNARPCLTLKQLEEIGLRLEKKIPKQQLDDPRCYRFDELIPKSQINYNSADFELTLDVPQINLLPQPRGYIDPSRWDAGSTAGFVDYSGSFYRLFQNENKGTGGDSWQGNLGLLTGFNFHGWRLRKRINSDWSNDKSMRTQNLAGYAQTDITPIKSQMTLGDSNTSGDLFDSYNIRGGQLESDDRMLPESLRNYTPVVRGIADTNARVRITQRGQTIYETVVPPGAFEITDIGAMGYGGDLEMTIIESDGRQRIQNIPFSAPPMLLHKAVSRFAISIGKLKDDAVHNEPTVFQSVYHYGLASNYSVYTGFQISGHYYSMAVGHAVNTPIGGISMDITHAKSDLAGSKESSGNSFKIGLTKYVSPTDTNLTLAAYRYSSKGFYSFREASIARYGDDENYNASDYRTRQRLTANISQSLWAGSFINLSASIYRYWDNKAASKQYSISWTQTQRYFSWTLSAMRTRDEDDNYDDTYMVTINVPLGRGTNEKPLFNSLYSTMTHSDSGDSLWQLNATGSQGAQNEINYGIGTTVSKNDDMPSEEQLRGNMSYDSPAGQFSATASMSNRSARQISATANGSLVAHKGGITAGPSIGDYPFAIIGVPGGEGARVYNGHGAKIDSAGYAIVPSLTPYQENIVSVDYKGLPDTVDVLENQKTVVPRMGSAIAVDMKTLVGRPMILIVKDIAGQFLPIGAQIVDDKNVSQSIIGQGGMAFVRGWDPETQRLYTVWNENKNRCLVKTNNAKQSLHDLPDGQIVQMEVTCIPQ</sequence>
<proteinExistence type="inferred from homology"/>
<dbReference type="GO" id="GO:0009297">
    <property type="term" value="P:pilus assembly"/>
    <property type="evidence" value="ECO:0007669"/>
    <property type="project" value="InterPro"/>
</dbReference>
<keyword evidence="4" id="KW-1134">Transmembrane beta strand</keyword>
<feature type="domain" description="PapC N-terminal" evidence="11">
    <location>
        <begin position="57"/>
        <end position="195"/>
    </location>
</feature>
<evidence type="ECO:0000256" key="1">
    <source>
        <dbReference type="ARBA" id="ARBA00004571"/>
    </source>
</evidence>
<dbReference type="InterPro" id="IPR018030">
    <property type="entry name" value="Fimbrial_membr_usher_CS"/>
</dbReference>
<comment type="caution">
    <text evidence="12">The sequence shown here is derived from an EMBL/GenBank/DDBJ whole genome shotgun (WGS) entry which is preliminary data.</text>
</comment>
<accession>A0A9Q4XR84</accession>
<keyword evidence="7 9" id="KW-0472">Membrane</keyword>
<evidence type="ECO:0000256" key="8">
    <source>
        <dbReference type="ARBA" id="ARBA00023237"/>
    </source>
</evidence>
<dbReference type="InterPro" id="IPR042186">
    <property type="entry name" value="FimD_plug_dom"/>
</dbReference>
<dbReference type="Pfam" id="PF00577">
    <property type="entry name" value="Usher"/>
    <property type="match status" value="1"/>
</dbReference>
<evidence type="ECO:0000256" key="4">
    <source>
        <dbReference type="ARBA" id="ARBA00022452"/>
    </source>
</evidence>
<evidence type="ECO:0000256" key="6">
    <source>
        <dbReference type="ARBA" id="ARBA00022729"/>
    </source>
</evidence>
<reference evidence="12" key="1">
    <citation type="submission" date="2018-11" db="EMBL/GenBank/DDBJ databases">
        <title>Genomics analysis of Putative Virulence Factors on Adhesion and Cytotoxicity for Cronobacter spp.</title>
        <authorList>
            <person name="Cui J."/>
        </authorList>
    </citation>
    <scope>NUCLEOTIDE SEQUENCE</scope>
    <source>
        <strain evidence="12">SD69</strain>
    </source>
</reference>
<dbReference type="RefSeq" id="WP_161590808.1">
    <property type="nucleotide sequence ID" value="NZ_RPBY01000003.1"/>
</dbReference>
<dbReference type="InterPro" id="IPR025949">
    <property type="entry name" value="PapC-like_C"/>
</dbReference>
<evidence type="ECO:0000259" key="11">
    <source>
        <dbReference type="Pfam" id="PF13954"/>
    </source>
</evidence>
<evidence type="ECO:0000256" key="7">
    <source>
        <dbReference type="ARBA" id="ARBA00023136"/>
    </source>
</evidence>
<dbReference type="Proteomes" id="UP000778262">
    <property type="component" value="Unassembled WGS sequence"/>
</dbReference>
<feature type="domain" description="PapC-like C-terminal" evidence="10">
    <location>
        <begin position="786"/>
        <end position="842"/>
    </location>
</feature>
<dbReference type="Gene3D" id="3.10.20.410">
    <property type="match status" value="1"/>
</dbReference>
<dbReference type="Pfam" id="PF13954">
    <property type="entry name" value="PapC_N"/>
    <property type="match status" value="1"/>
</dbReference>
<evidence type="ECO:0000259" key="10">
    <source>
        <dbReference type="Pfam" id="PF13953"/>
    </source>
</evidence>
<dbReference type="PROSITE" id="PS01151">
    <property type="entry name" value="FIMBRIAL_USHER"/>
    <property type="match status" value="1"/>
</dbReference>
<dbReference type="SUPFAM" id="SSF141729">
    <property type="entry name" value="FimD N-terminal domain-like"/>
    <property type="match status" value="1"/>
</dbReference>
<evidence type="ECO:0000313" key="13">
    <source>
        <dbReference type="Proteomes" id="UP000778262"/>
    </source>
</evidence>
<dbReference type="AlphaFoldDB" id="A0A9Q4XR84"/>
<evidence type="ECO:0000256" key="2">
    <source>
        <dbReference type="ARBA" id="ARBA00008064"/>
    </source>
</evidence>
<protein>
    <submittedName>
        <fullName evidence="12">Fimbrial biogenesis outer membrane usher protein</fullName>
    </submittedName>
</protein>
<keyword evidence="9" id="KW-1029">Fimbrium biogenesis</keyword>
<keyword evidence="3 9" id="KW-0813">Transport</keyword>
<dbReference type="InterPro" id="IPR043142">
    <property type="entry name" value="PapC-like_C_sf"/>
</dbReference>
<dbReference type="Gene3D" id="2.60.40.3110">
    <property type="match status" value="1"/>
</dbReference>
<dbReference type="GO" id="GO:0015473">
    <property type="term" value="F:fimbrial usher porin activity"/>
    <property type="evidence" value="ECO:0007669"/>
    <property type="project" value="InterPro"/>
</dbReference>
<dbReference type="PANTHER" id="PTHR30451">
    <property type="entry name" value="OUTER MEMBRANE USHER PROTEIN"/>
    <property type="match status" value="1"/>
</dbReference>
<dbReference type="Gene3D" id="2.60.40.2610">
    <property type="entry name" value="Outer membrane usher protein FimD, plug domain"/>
    <property type="match status" value="1"/>
</dbReference>
<comment type="similarity">
    <text evidence="2 9">Belongs to the fimbrial export usher family.</text>
</comment>
<dbReference type="PANTHER" id="PTHR30451:SF5">
    <property type="entry name" value="SLR0019 PROTEIN"/>
    <property type="match status" value="1"/>
</dbReference>
<dbReference type="GO" id="GO:0009279">
    <property type="term" value="C:cell outer membrane"/>
    <property type="evidence" value="ECO:0007669"/>
    <property type="project" value="UniProtKB-SubCell"/>
</dbReference>
<evidence type="ECO:0000313" key="12">
    <source>
        <dbReference type="EMBL" id="NCH87656.1"/>
    </source>
</evidence>
<keyword evidence="5 9" id="KW-0812">Transmembrane</keyword>
<dbReference type="InterPro" id="IPR025885">
    <property type="entry name" value="PapC_N"/>
</dbReference>
<evidence type="ECO:0000256" key="5">
    <source>
        <dbReference type="ARBA" id="ARBA00022692"/>
    </source>
</evidence>
<organism evidence="12 13">
    <name type="scientific">Cronobacter dublinensis</name>
    <dbReference type="NCBI Taxonomy" id="413497"/>
    <lineage>
        <taxon>Bacteria</taxon>
        <taxon>Pseudomonadati</taxon>
        <taxon>Pseudomonadota</taxon>
        <taxon>Gammaproteobacteria</taxon>
        <taxon>Enterobacterales</taxon>
        <taxon>Enterobacteriaceae</taxon>
        <taxon>Cronobacter</taxon>
    </lineage>
</organism>
<dbReference type="Gene3D" id="2.60.40.2070">
    <property type="match status" value="1"/>
</dbReference>
<dbReference type="EMBL" id="RPBY01000003">
    <property type="protein sequence ID" value="NCH87656.1"/>
    <property type="molecule type" value="Genomic_DNA"/>
</dbReference>
<keyword evidence="8 9" id="KW-0998">Cell outer membrane</keyword>